<sequence length="189" mass="20605">MVDVDGGGSLQTESAAPTLDGGLPMSARQEQFSLAFIRMVAAAAGCSIKGHETDYDGVDITIVASAEYARYYCPEFEMQLKCTTQSRLLQADHLAWSMKRDHFLKLGSPKRFTPAILGVLLIPEDPDQLLDLSEAGLTTSSRMYWEHAKKLGGIEDGKASKTVHLPRSNLFDVGSLRGIMQVIGEGGQW</sequence>
<dbReference type="OrthoDB" id="4555843at2"/>
<dbReference type="Pfam" id="PF14280">
    <property type="entry name" value="DUF4365"/>
    <property type="match status" value="1"/>
</dbReference>
<name>A0A511M9R9_9NOCA</name>
<reference evidence="3 4" key="1">
    <citation type="submission" date="2019-07" db="EMBL/GenBank/DDBJ databases">
        <title>Whole genome shotgun sequence of Nocardia ninae NBRC 108245.</title>
        <authorList>
            <person name="Hosoyama A."/>
            <person name="Uohara A."/>
            <person name="Ohji S."/>
            <person name="Ichikawa N."/>
        </authorList>
    </citation>
    <scope>NUCLEOTIDE SEQUENCE [LARGE SCALE GENOMIC DNA]</scope>
    <source>
        <strain evidence="3 4">NBRC 108245</strain>
    </source>
</reference>
<feature type="region of interest" description="Disordered" evidence="1">
    <location>
        <begin position="1"/>
        <end position="22"/>
    </location>
</feature>
<accession>A0A511M9R9</accession>
<dbReference type="EMBL" id="BJXA01000006">
    <property type="protein sequence ID" value="GEM36947.1"/>
    <property type="molecule type" value="Genomic_DNA"/>
</dbReference>
<evidence type="ECO:0000256" key="1">
    <source>
        <dbReference type="SAM" id="MobiDB-lite"/>
    </source>
</evidence>
<dbReference type="InterPro" id="IPR025375">
    <property type="entry name" value="DUF4365"/>
</dbReference>
<organism evidence="3 4">
    <name type="scientific">Nocardia ninae NBRC 108245</name>
    <dbReference type="NCBI Taxonomy" id="1210091"/>
    <lineage>
        <taxon>Bacteria</taxon>
        <taxon>Bacillati</taxon>
        <taxon>Actinomycetota</taxon>
        <taxon>Actinomycetes</taxon>
        <taxon>Mycobacteriales</taxon>
        <taxon>Nocardiaceae</taxon>
        <taxon>Nocardia</taxon>
    </lineage>
</organism>
<dbReference type="Proteomes" id="UP000321424">
    <property type="component" value="Unassembled WGS sequence"/>
</dbReference>
<dbReference type="RefSeq" id="WP_147129169.1">
    <property type="nucleotide sequence ID" value="NZ_BJXA01000006.1"/>
</dbReference>
<feature type="domain" description="DUF4365" evidence="2">
    <location>
        <begin position="30"/>
        <end position="182"/>
    </location>
</feature>
<protein>
    <recommendedName>
        <fullName evidence="2">DUF4365 domain-containing protein</fullName>
    </recommendedName>
</protein>
<keyword evidence="4" id="KW-1185">Reference proteome</keyword>
<comment type="caution">
    <text evidence="3">The sequence shown here is derived from an EMBL/GenBank/DDBJ whole genome shotgun (WGS) entry which is preliminary data.</text>
</comment>
<evidence type="ECO:0000313" key="3">
    <source>
        <dbReference type="EMBL" id="GEM36947.1"/>
    </source>
</evidence>
<evidence type="ECO:0000259" key="2">
    <source>
        <dbReference type="Pfam" id="PF14280"/>
    </source>
</evidence>
<gene>
    <name evidence="3" type="ORF">NN4_14660</name>
</gene>
<dbReference type="AlphaFoldDB" id="A0A511M9R9"/>
<proteinExistence type="predicted"/>
<evidence type="ECO:0000313" key="4">
    <source>
        <dbReference type="Proteomes" id="UP000321424"/>
    </source>
</evidence>